<accession>A0ACD3B294</accession>
<organism evidence="1 2">
    <name type="scientific">Pluteus cervinus</name>
    <dbReference type="NCBI Taxonomy" id="181527"/>
    <lineage>
        <taxon>Eukaryota</taxon>
        <taxon>Fungi</taxon>
        <taxon>Dikarya</taxon>
        <taxon>Basidiomycota</taxon>
        <taxon>Agaricomycotina</taxon>
        <taxon>Agaricomycetes</taxon>
        <taxon>Agaricomycetidae</taxon>
        <taxon>Agaricales</taxon>
        <taxon>Pluteineae</taxon>
        <taxon>Pluteaceae</taxon>
        <taxon>Pluteus</taxon>
    </lineage>
</organism>
<gene>
    <name evidence="1" type="ORF">BDN72DRAFT_463291</name>
</gene>
<proteinExistence type="predicted"/>
<keyword evidence="2" id="KW-1185">Reference proteome</keyword>
<protein>
    <submittedName>
        <fullName evidence="1">Uncharacterized protein</fullName>
    </submittedName>
</protein>
<dbReference type="Proteomes" id="UP000308600">
    <property type="component" value="Unassembled WGS sequence"/>
</dbReference>
<sequence length="118" mass="12920">MPSSSSTSSSPLASPTSSSSDHTSAREAPRNKVSGPRKLIRQHPRRPREPVDGSGSPSFKRRIVLAWKALNQPSHPRDSRRYSYMPPGFSRVGELRKDAPLPPLPQLPESFVVLGSPP</sequence>
<reference evidence="1 2" key="1">
    <citation type="journal article" date="2019" name="Nat. Ecol. Evol.">
        <title>Megaphylogeny resolves global patterns of mushroom evolution.</title>
        <authorList>
            <person name="Varga T."/>
            <person name="Krizsan K."/>
            <person name="Foldi C."/>
            <person name="Dima B."/>
            <person name="Sanchez-Garcia M."/>
            <person name="Sanchez-Ramirez S."/>
            <person name="Szollosi G.J."/>
            <person name="Szarkandi J.G."/>
            <person name="Papp V."/>
            <person name="Albert L."/>
            <person name="Andreopoulos W."/>
            <person name="Angelini C."/>
            <person name="Antonin V."/>
            <person name="Barry K.W."/>
            <person name="Bougher N.L."/>
            <person name="Buchanan P."/>
            <person name="Buyck B."/>
            <person name="Bense V."/>
            <person name="Catcheside P."/>
            <person name="Chovatia M."/>
            <person name="Cooper J."/>
            <person name="Damon W."/>
            <person name="Desjardin D."/>
            <person name="Finy P."/>
            <person name="Geml J."/>
            <person name="Haridas S."/>
            <person name="Hughes K."/>
            <person name="Justo A."/>
            <person name="Karasinski D."/>
            <person name="Kautmanova I."/>
            <person name="Kiss B."/>
            <person name="Kocsube S."/>
            <person name="Kotiranta H."/>
            <person name="LaButti K.M."/>
            <person name="Lechner B.E."/>
            <person name="Liimatainen K."/>
            <person name="Lipzen A."/>
            <person name="Lukacs Z."/>
            <person name="Mihaltcheva S."/>
            <person name="Morgado L.N."/>
            <person name="Niskanen T."/>
            <person name="Noordeloos M.E."/>
            <person name="Ohm R.A."/>
            <person name="Ortiz-Santana B."/>
            <person name="Ovrebo C."/>
            <person name="Racz N."/>
            <person name="Riley R."/>
            <person name="Savchenko A."/>
            <person name="Shiryaev A."/>
            <person name="Soop K."/>
            <person name="Spirin V."/>
            <person name="Szebenyi C."/>
            <person name="Tomsovsky M."/>
            <person name="Tulloss R.E."/>
            <person name="Uehling J."/>
            <person name="Grigoriev I.V."/>
            <person name="Vagvolgyi C."/>
            <person name="Papp T."/>
            <person name="Martin F.M."/>
            <person name="Miettinen O."/>
            <person name="Hibbett D.S."/>
            <person name="Nagy L.G."/>
        </authorList>
    </citation>
    <scope>NUCLEOTIDE SEQUENCE [LARGE SCALE GENOMIC DNA]</scope>
    <source>
        <strain evidence="1 2">NL-1719</strain>
    </source>
</reference>
<evidence type="ECO:0000313" key="2">
    <source>
        <dbReference type="Proteomes" id="UP000308600"/>
    </source>
</evidence>
<name>A0ACD3B294_9AGAR</name>
<evidence type="ECO:0000313" key="1">
    <source>
        <dbReference type="EMBL" id="TFK71347.1"/>
    </source>
</evidence>
<dbReference type="EMBL" id="ML208299">
    <property type="protein sequence ID" value="TFK71347.1"/>
    <property type="molecule type" value="Genomic_DNA"/>
</dbReference>